<name>A0A1F7X8R9_9BACT</name>
<feature type="transmembrane region" description="Helical" evidence="1">
    <location>
        <begin position="272"/>
        <end position="291"/>
    </location>
</feature>
<feature type="transmembrane region" description="Helical" evidence="1">
    <location>
        <begin position="71"/>
        <end position="88"/>
    </location>
</feature>
<comment type="caution">
    <text evidence="3">The sequence shown here is derived from an EMBL/GenBank/DDBJ whole genome shotgun (WGS) entry which is preliminary data.</text>
</comment>
<dbReference type="Pfam" id="PF00892">
    <property type="entry name" value="EamA"/>
    <property type="match status" value="2"/>
</dbReference>
<feature type="transmembrane region" description="Helical" evidence="1">
    <location>
        <begin position="212"/>
        <end position="234"/>
    </location>
</feature>
<proteinExistence type="predicted"/>
<protein>
    <recommendedName>
        <fullName evidence="2">EamA domain-containing protein</fullName>
    </recommendedName>
</protein>
<feature type="domain" description="EamA" evidence="2">
    <location>
        <begin position="150"/>
        <end position="283"/>
    </location>
</feature>
<feature type="transmembrane region" description="Helical" evidence="1">
    <location>
        <begin position="246"/>
        <end position="266"/>
    </location>
</feature>
<keyword evidence="1" id="KW-0812">Transmembrane</keyword>
<dbReference type="Proteomes" id="UP000177053">
    <property type="component" value="Unassembled WGS sequence"/>
</dbReference>
<gene>
    <name evidence="3" type="ORF">A2Z22_01245</name>
</gene>
<evidence type="ECO:0000256" key="1">
    <source>
        <dbReference type="SAM" id="Phobius"/>
    </source>
</evidence>
<feature type="transmembrane region" description="Helical" evidence="1">
    <location>
        <begin position="126"/>
        <end position="144"/>
    </location>
</feature>
<accession>A0A1F7X8R9</accession>
<feature type="transmembrane region" description="Helical" evidence="1">
    <location>
        <begin position="180"/>
        <end position="200"/>
    </location>
</feature>
<dbReference type="SUPFAM" id="SSF103481">
    <property type="entry name" value="Multidrug resistance efflux transporter EmrE"/>
    <property type="match status" value="2"/>
</dbReference>
<organism evidence="3 4">
    <name type="scientific">Candidatus Woesebacteria bacterium RBG_16_34_12</name>
    <dbReference type="NCBI Taxonomy" id="1802480"/>
    <lineage>
        <taxon>Bacteria</taxon>
        <taxon>Candidatus Woeseibacteriota</taxon>
    </lineage>
</organism>
<evidence type="ECO:0000259" key="2">
    <source>
        <dbReference type="Pfam" id="PF00892"/>
    </source>
</evidence>
<feature type="transmembrane region" description="Helical" evidence="1">
    <location>
        <begin position="94"/>
        <end position="117"/>
    </location>
</feature>
<dbReference type="InterPro" id="IPR000620">
    <property type="entry name" value="EamA_dom"/>
</dbReference>
<keyword evidence="1" id="KW-1133">Transmembrane helix</keyword>
<dbReference type="EMBL" id="MGFS01000018">
    <property type="protein sequence ID" value="OGM11391.1"/>
    <property type="molecule type" value="Genomic_DNA"/>
</dbReference>
<evidence type="ECO:0000313" key="4">
    <source>
        <dbReference type="Proteomes" id="UP000177053"/>
    </source>
</evidence>
<dbReference type="InterPro" id="IPR037185">
    <property type="entry name" value="EmrE-like"/>
</dbReference>
<evidence type="ECO:0000313" key="3">
    <source>
        <dbReference type="EMBL" id="OGM11391.1"/>
    </source>
</evidence>
<dbReference type="PANTHER" id="PTHR22911">
    <property type="entry name" value="ACYL-MALONYL CONDENSING ENZYME-RELATED"/>
    <property type="match status" value="1"/>
</dbReference>
<dbReference type="AlphaFoldDB" id="A0A1F7X8R9"/>
<feature type="transmembrane region" description="Helical" evidence="1">
    <location>
        <begin position="37"/>
        <end position="55"/>
    </location>
</feature>
<feature type="transmembrane region" description="Helical" evidence="1">
    <location>
        <begin position="150"/>
        <end position="168"/>
    </location>
</feature>
<sequence length="297" mass="33105">MKKTLGFTSLFLAAMSFGSFGIWIRLLNKEISIYQQIVLRNSFALVIVVLIVLLTKQFKNIEWKKMKKLNLALYIFLIPLAVIAYNIAMINAKIAIATFAFYVGTILTGWFAGIFFYQEKLNREKLLALFFVILGLGLFAYPFSNMSINLGFIAGIVSGVLDGAANIFRKDLAGKISKLILVLLTAIGGVFVSGIMMLYFKQSLYSFYTVSATTWIVGAFFGFLLIVINYLLLLGFQNFDLGLGSIVLSLELLFALIFGMIVFNEIPTSREMLGGLLILVAIVTPSLRLFLVRGENR</sequence>
<keyword evidence="1" id="KW-0472">Membrane</keyword>
<feature type="domain" description="EamA" evidence="2">
    <location>
        <begin position="6"/>
        <end position="139"/>
    </location>
</feature>
<dbReference type="GO" id="GO:0016020">
    <property type="term" value="C:membrane"/>
    <property type="evidence" value="ECO:0007669"/>
    <property type="project" value="InterPro"/>
</dbReference>
<reference evidence="3 4" key="1">
    <citation type="journal article" date="2016" name="Nat. Commun.">
        <title>Thousands of microbial genomes shed light on interconnected biogeochemical processes in an aquifer system.</title>
        <authorList>
            <person name="Anantharaman K."/>
            <person name="Brown C.T."/>
            <person name="Hug L.A."/>
            <person name="Sharon I."/>
            <person name="Castelle C.J."/>
            <person name="Probst A.J."/>
            <person name="Thomas B.C."/>
            <person name="Singh A."/>
            <person name="Wilkins M.J."/>
            <person name="Karaoz U."/>
            <person name="Brodie E.L."/>
            <person name="Williams K.H."/>
            <person name="Hubbard S.S."/>
            <person name="Banfield J.F."/>
        </authorList>
    </citation>
    <scope>NUCLEOTIDE SEQUENCE [LARGE SCALE GENOMIC DNA]</scope>
</reference>